<evidence type="ECO:0000313" key="1">
    <source>
        <dbReference type="EMBL" id="CAL5219623.1"/>
    </source>
</evidence>
<sequence length="92" mass="9343">MAAITASYSALRPASVRVSAPRPARSTSRVVLAAAKTQEQKPSRVAQAAVAGIAALMLAAGPAISADKETLRKSICAAQPTAKICLLGSVKK</sequence>
<accession>A0ABP1FI48</accession>
<gene>
    <name evidence="1" type="primary">g1495</name>
    <name evidence="1" type="ORF">VP750_LOCUS1282</name>
</gene>
<proteinExistence type="predicted"/>
<dbReference type="Proteomes" id="UP001497392">
    <property type="component" value="Unassembled WGS sequence"/>
</dbReference>
<keyword evidence="2" id="KW-1185">Reference proteome</keyword>
<evidence type="ECO:0000313" key="2">
    <source>
        <dbReference type="Proteomes" id="UP001497392"/>
    </source>
</evidence>
<comment type="caution">
    <text evidence="1">The sequence shown here is derived from an EMBL/GenBank/DDBJ whole genome shotgun (WGS) entry which is preliminary data.</text>
</comment>
<reference evidence="1 2" key="1">
    <citation type="submission" date="2024-06" db="EMBL/GenBank/DDBJ databases">
        <authorList>
            <person name="Kraege A."/>
            <person name="Thomma B."/>
        </authorList>
    </citation>
    <scope>NUCLEOTIDE SEQUENCE [LARGE SCALE GENOMIC DNA]</scope>
</reference>
<protein>
    <submittedName>
        <fullName evidence="1">G1495 protein</fullName>
    </submittedName>
</protein>
<organism evidence="1 2">
    <name type="scientific">Coccomyxa viridis</name>
    <dbReference type="NCBI Taxonomy" id="1274662"/>
    <lineage>
        <taxon>Eukaryota</taxon>
        <taxon>Viridiplantae</taxon>
        <taxon>Chlorophyta</taxon>
        <taxon>core chlorophytes</taxon>
        <taxon>Trebouxiophyceae</taxon>
        <taxon>Trebouxiophyceae incertae sedis</taxon>
        <taxon>Coccomyxaceae</taxon>
        <taxon>Coccomyxa</taxon>
    </lineage>
</organism>
<name>A0ABP1FI48_9CHLO</name>
<dbReference type="EMBL" id="CAXHTA020000002">
    <property type="protein sequence ID" value="CAL5219623.1"/>
    <property type="molecule type" value="Genomic_DNA"/>
</dbReference>